<organism evidence="2 3">
    <name type="scientific">Kingdonia uniflora</name>
    <dbReference type="NCBI Taxonomy" id="39325"/>
    <lineage>
        <taxon>Eukaryota</taxon>
        <taxon>Viridiplantae</taxon>
        <taxon>Streptophyta</taxon>
        <taxon>Embryophyta</taxon>
        <taxon>Tracheophyta</taxon>
        <taxon>Spermatophyta</taxon>
        <taxon>Magnoliopsida</taxon>
        <taxon>Ranunculales</taxon>
        <taxon>Circaeasteraceae</taxon>
        <taxon>Kingdonia</taxon>
    </lineage>
</organism>
<dbReference type="OrthoDB" id="2018605at2759"/>
<protein>
    <submittedName>
        <fullName evidence="2">Uncharacterized protein</fullName>
    </submittedName>
</protein>
<feature type="compositionally biased region" description="Basic residues" evidence="1">
    <location>
        <begin position="18"/>
        <end position="27"/>
    </location>
</feature>
<evidence type="ECO:0000256" key="1">
    <source>
        <dbReference type="SAM" id="MobiDB-lite"/>
    </source>
</evidence>
<keyword evidence="3" id="KW-1185">Reference proteome</keyword>
<dbReference type="InterPro" id="IPR012438">
    <property type="entry name" value="DUF1639"/>
</dbReference>
<dbReference type="EMBL" id="JACGCM010001428">
    <property type="protein sequence ID" value="KAF6155142.1"/>
    <property type="molecule type" value="Genomic_DNA"/>
</dbReference>
<feature type="region of interest" description="Disordered" evidence="1">
    <location>
        <begin position="1"/>
        <end position="76"/>
    </location>
</feature>
<dbReference type="AlphaFoldDB" id="A0A7J7MJZ8"/>
<feature type="compositionally biased region" description="Basic and acidic residues" evidence="1">
    <location>
        <begin position="1"/>
        <end position="12"/>
    </location>
</feature>
<proteinExistence type="predicted"/>
<dbReference type="PANTHER" id="PTHR33130">
    <property type="entry name" value="PUTATIVE (DUF1639)-RELATED"/>
    <property type="match status" value="1"/>
</dbReference>
<gene>
    <name evidence="2" type="ORF">GIB67_019668</name>
</gene>
<comment type="caution">
    <text evidence="2">The sequence shown here is derived from an EMBL/GenBank/DDBJ whole genome shotgun (WGS) entry which is preliminary data.</text>
</comment>
<dbReference type="PANTHER" id="PTHR33130:SF12">
    <property type="entry name" value="EXPRESSED PROTEIN"/>
    <property type="match status" value="1"/>
</dbReference>
<feature type="region of interest" description="Disordered" evidence="1">
    <location>
        <begin position="165"/>
        <end position="189"/>
    </location>
</feature>
<feature type="compositionally biased region" description="Basic and acidic residues" evidence="1">
    <location>
        <begin position="63"/>
        <end position="72"/>
    </location>
</feature>
<sequence>MEKQGGGGEREFMLQWGNRRRPRRLKTIKSEDFSDKNPNPTPNLESAEGRTRESMKSQISSSPEKEKEERYYTTRGSLGLDENGKMLLDTVRVKIEENNNSKGGVFWPKLLISLTSKEKEDDFMAMKGCKLPQRPKKRAKFIQKSLLMVTPGTWLSDLCQERYEVKEKKNSKKRPRGLKAMGSVESDSE</sequence>
<dbReference type="Pfam" id="PF07797">
    <property type="entry name" value="DUF1639"/>
    <property type="match status" value="1"/>
</dbReference>
<reference evidence="2 3" key="1">
    <citation type="journal article" date="2020" name="IScience">
        <title>Genome Sequencing of the Endangered Kingdonia uniflora (Circaeasteraceae, Ranunculales) Reveals Potential Mechanisms of Evolutionary Specialization.</title>
        <authorList>
            <person name="Sun Y."/>
            <person name="Deng T."/>
            <person name="Zhang A."/>
            <person name="Moore M.J."/>
            <person name="Landis J.B."/>
            <person name="Lin N."/>
            <person name="Zhang H."/>
            <person name="Zhang X."/>
            <person name="Huang J."/>
            <person name="Zhang X."/>
            <person name="Sun H."/>
            <person name="Wang H."/>
        </authorList>
    </citation>
    <scope>NUCLEOTIDE SEQUENCE [LARGE SCALE GENOMIC DNA]</scope>
    <source>
        <strain evidence="2">TB1705</strain>
        <tissue evidence="2">Leaf</tissue>
    </source>
</reference>
<evidence type="ECO:0000313" key="2">
    <source>
        <dbReference type="EMBL" id="KAF6155142.1"/>
    </source>
</evidence>
<dbReference type="Proteomes" id="UP000541444">
    <property type="component" value="Unassembled WGS sequence"/>
</dbReference>
<accession>A0A7J7MJZ8</accession>
<evidence type="ECO:0000313" key="3">
    <source>
        <dbReference type="Proteomes" id="UP000541444"/>
    </source>
</evidence>
<name>A0A7J7MJZ8_9MAGN</name>